<dbReference type="AlphaFoldDB" id="A0A8J3GXU0"/>
<feature type="domain" description="HTH iclR-type" evidence="4">
    <location>
        <begin position="17"/>
        <end position="77"/>
    </location>
</feature>
<dbReference type="Pfam" id="PF01614">
    <property type="entry name" value="IclR_C"/>
    <property type="match status" value="1"/>
</dbReference>
<organism evidence="6 7">
    <name type="scientific">Seohaeicola zhoushanensis</name>
    <dbReference type="NCBI Taxonomy" id="1569283"/>
    <lineage>
        <taxon>Bacteria</taxon>
        <taxon>Pseudomonadati</taxon>
        <taxon>Pseudomonadota</taxon>
        <taxon>Alphaproteobacteria</taxon>
        <taxon>Rhodobacterales</taxon>
        <taxon>Roseobacteraceae</taxon>
        <taxon>Seohaeicola</taxon>
    </lineage>
</organism>
<dbReference type="InterPro" id="IPR036388">
    <property type="entry name" value="WH-like_DNA-bd_sf"/>
</dbReference>
<evidence type="ECO:0000256" key="2">
    <source>
        <dbReference type="ARBA" id="ARBA00023125"/>
    </source>
</evidence>
<comment type="caution">
    <text evidence="6">The sequence shown here is derived from an EMBL/GenBank/DDBJ whole genome shotgun (WGS) entry which is preliminary data.</text>
</comment>
<evidence type="ECO:0000259" key="5">
    <source>
        <dbReference type="PROSITE" id="PS51078"/>
    </source>
</evidence>
<dbReference type="SMART" id="SM00346">
    <property type="entry name" value="HTH_ICLR"/>
    <property type="match status" value="1"/>
</dbReference>
<evidence type="ECO:0000259" key="4">
    <source>
        <dbReference type="PROSITE" id="PS51077"/>
    </source>
</evidence>
<dbReference type="Proteomes" id="UP000626220">
    <property type="component" value="Unassembled WGS sequence"/>
</dbReference>
<dbReference type="EMBL" id="BNCJ01000004">
    <property type="protein sequence ID" value="GHF49529.1"/>
    <property type="molecule type" value="Genomic_DNA"/>
</dbReference>
<evidence type="ECO:0000256" key="3">
    <source>
        <dbReference type="ARBA" id="ARBA00023163"/>
    </source>
</evidence>
<protein>
    <submittedName>
        <fullName evidence="6">IclR family transcriptional regulator</fullName>
    </submittedName>
</protein>
<dbReference type="Pfam" id="PF09339">
    <property type="entry name" value="HTH_IclR"/>
    <property type="match status" value="1"/>
</dbReference>
<evidence type="ECO:0000313" key="6">
    <source>
        <dbReference type="EMBL" id="GHF49529.1"/>
    </source>
</evidence>
<dbReference type="PANTHER" id="PTHR30136">
    <property type="entry name" value="HELIX-TURN-HELIX TRANSCRIPTIONAL REGULATOR, ICLR FAMILY"/>
    <property type="match status" value="1"/>
</dbReference>
<dbReference type="PANTHER" id="PTHR30136:SF34">
    <property type="entry name" value="TRANSCRIPTIONAL REGULATOR"/>
    <property type="match status" value="1"/>
</dbReference>
<evidence type="ECO:0000256" key="1">
    <source>
        <dbReference type="ARBA" id="ARBA00023015"/>
    </source>
</evidence>
<dbReference type="InterPro" id="IPR036390">
    <property type="entry name" value="WH_DNA-bd_sf"/>
</dbReference>
<dbReference type="GO" id="GO:0003677">
    <property type="term" value="F:DNA binding"/>
    <property type="evidence" value="ECO:0007669"/>
    <property type="project" value="UniProtKB-KW"/>
</dbReference>
<dbReference type="GO" id="GO:0003700">
    <property type="term" value="F:DNA-binding transcription factor activity"/>
    <property type="evidence" value="ECO:0007669"/>
    <property type="project" value="TreeGrafter"/>
</dbReference>
<accession>A0A8J3GXU0</accession>
<proteinExistence type="predicted"/>
<gene>
    <name evidence="6" type="ORF">GCM10017056_21590</name>
</gene>
<name>A0A8J3GXU0_9RHOB</name>
<keyword evidence="7" id="KW-1185">Reference proteome</keyword>
<sequence>MRMSADEQSGTTNKAYVRSLERGLVTIRALGEFPDGATLSEVSAKVDLDRATTRRLLLTLVDMGYVRQDKKQFVLAPRVLELGFSYFSSMPVWEAAQPFLDSYCETTLGTISIGVLDNAEVIYVARAQSRRSVYAINVTVGSRFPCYSTSMGRVLLSGLPNEQIAEVLGSIELKARTPNTTVSLGDLMASIENVRDLGYAISNEETEIGIRSIAVPLRNRKGDIAAALNTSFQVSYATTAELVETYLPQLRDVAAKIEALNMLPSRKTGN</sequence>
<dbReference type="SUPFAM" id="SSF46785">
    <property type="entry name" value="Winged helix' DNA-binding domain"/>
    <property type="match status" value="1"/>
</dbReference>
<evidence type="ECO:0000313" key="7">
    <source>
        <dbReference type="Proteomes" id="UP000626220"/>
    </source>
</evidence>
<feature type="domain" description="IclR-ED" evidence="5">
    <location>
        <begin position="78"/>
        <end position="263"/>
    </location>
</feature>
<dbReference type="PROSITE" id="PS51077">
    <property type="entry name" value="HTH_ICLR"/>
    <property type="match status" value="1"/>
</dbReference>
<keyword evidence="1" id="KW-0805">Transcription regulation</keyword>
<dbReference type="GO" id="GO:0045892">
    <property type="term" value="P:negative regulation of DNA-templated transcription"/>
    <property type="evidence" value="ECO:0007669"/>
    <property type="project" value="TreeGrafter"/>
</dbReference>
<reference evidence="6" key="1">
    <citation type="journal article" date="2014" name="Int. J. Syst. Evol. Microbiol.">
        <title>Complete genome sequence of Corynebacterium casei LMG S-19264T (=DSM 44701T), isolated from a smear-ripened cheese.</title>
        <authorList>
            <consortium name="US DOE Joint Genome Institute (JGI-PGF)"/>
            <person name="Walter F."/>
            <person name="Albersmeier A."/>
            <person name="Kalinowski J."/>
            <person name="Ruckert C."/>
        </authorList>
    </citation>
    <scope>NUCLEOTIDE SEQUENCE</scope>
    <source>
        <strain evidence="6">KCTC 42650</strain>
    </source>
</reference>
<dbReference type="SUPFAM" id="SSF55781">
    <property type="entry name" value="GAF domain-like"/>
    <property type="match status" value="1"/>
</dbReference>
<dbReference type="InterPro" id="IPR005471">
    <property type="entry name" value="Tscrpt_reg_IclR_N"/>
</dbReference>
<dbReference type="InterPro" id="IPR014757">
    <property type="entry name" value="Tscrpt_reg_IclR_C"/>
</dbReference>
<dbReference type="Gene3D" id="1.10.10.10">
    <property type="entry name" value="Winged helix-like DNA-binding domain superfamily/Winged helix DNA-binding domain"/>
    <property type="match status" value="1"/>
</dbReference>
<dbReference type="InterPro" id="IPR050707">
    <property type="entry name" value="HTH_MetabolicPath_Reg"/>
</dbReference>
<keyword evidence="3" id="KW-0804">Transcription</keyword>
<dbReference type="Gene3D" id="3.30.450.40">
    <property type="match status" value="1"/>
</dbReference>
<dbReference type="PROSITE" id="PS51078">
    <property type="entry name" value="ICLR_ED"/>
    <property type="match status" value="1"/>
</dbReference>
<keyword evidence="2" id="KW-0238">DNA-binding</keyword>
<reference evidence="6" key="2">
    <citation type="submission" date="2020-09" db="EMBL/GenBank/DDBJ databases">
        <authorList>
            <person name="Sun Q."/>
            <person name="Kim S."/>
        </authorList>
    </citation>
    <scope>NUCLEOTIDE SEQUENCE</scope>
    <source>
        <strain evidence="6">KCTC 42650</strain>
    </source>
</reference>
<dbReference type="InterPro" id="IPR029016">
    <property type="entry name" value="GAF-like_dom_sf"/>
</dbReference>